<reference evidence="7" key="1">
    <citation type="submission" date="2022-04" db="EMBL/GenBank/DDBJ databases">
        <title>A functionally conserved STORR gene fusion in Papaver species that diverged 16.8 million years ago.</title>
        <authorList>
            <person name="Catania T."/>
        </authorList>
    </citation>
    <scope>NUCLEOTIDE SEQUENCE</scope>
    <source>
        <strain evidence="7">S-188037</strain>
    </source>
</reference>
<keyword evidence="4 6" id="KW-0964">Secreted</keyword>
<comment type="subcellular location">
    <subcellularLocation>
        <location evidence="1 6">Secreted</location>
    </subcellularLocation>
</comment>
<evidence type="ECO:0000256" key="5">
    <source>
        <dbReference type="ARBA" id="ARBA00022729"/>
    </source>
</evidence>
<dbReference type="AlphaFoldDB" id="A0AAD4SI36"/>
<evidence type="ECO:0000256" key="6">
    <source>
        <dbReference type="RuleBase" id="RU367044"/>
    </source>
</evidence>
<evidence type="ECO:0000256" key="2">
    <source>
        <dbReference type="ARBA" id="ARBA00005581"/>
    </source>
</evidence>
<protein>
    <recommendedName>
        <fullName evidence="6">S-protein homolog</fullName>
    </recommendedName>
</protein>
<keyword evidence="5 6" id="KW-0732">Signal</keyword>
<feature type="signal peptide" evidence="6">
    <location>
        <begin position="1"/>
        <end position="30"/>
    </location>
</feature>
<name>A0AAD4SI36_9MAGN</name>
<sequence>MMMATTTRMLRCVSLVSIVIFAVFVSECSSQRSVFDPVHASIKNDIAQRVELNIWCKSKNTDFGHHRLTYGAKFIWKFKINFWHTTLYWCKMWWTDVNGKYTEGSYAIYKAKRDWDKCENECNFSVRKGGIYRKEMYNDDAYDLVYPWPKRLVTK</sequence>
<evidence type="ECO:0000256" key="4">
    <source>
        <dbReference type="ARBA" id="ARBA00022525"/>
    </source>
</evidence>
<organism evidence="7 8">
    <name type="scientific">Papaver atlanticum</name>
    <dbReference type="NCBI Taxonomy" id="357466"/>
    <lineage>
        <taxon>Eukaryota</taxon>
        <taxon>Viridiplantae</taxon>
        <taxon>Streptophyta</taxon>
        <taxon>Embryophyta</taxon>
        <taxon>Tracheophyta</taxon>
        <taxon>Spermatophyta</taxon>
        <taxon>Magnoliopsida</taxon>
        <taxon>Ranunculales</taxon>
        <taxon>Papaveraceae</taxon>
        <taxon>Papaveroideae</taxon>
        <taxon>Papaver</taxon>
    </lineage>
</organism>
<dbReference type="PANTHER" id="PTHR31232">
    <property type="match status" value="1"/>
</dbReference>
<dbReference type="InterPro" id="IPR010264">
    <property type="entry name" value="Self-incomp_S1"/>
</dbReference>
<comment type="caution">
    <text evidence="7">The sequence shown here is derived from an EMBL/GenBank/DDBJ whole genome shotgun (WGS) entry which is preliminary data.</text>
</comment>
<feature type="chain" id="PRO_5041783781" description="S-protein homolog" evidence="6">
    <location>
        <begin position="31"/>
        <end position="155"/>
    </location>
</feature>
<dbReference type="Pfam" id="PF05938">
    <property type="entry name" value="Self-incomp_S1"/>
    <property type="match status" value="1"/>
</dbReference>
<gene>
    <name evidence="7" type="ORF">MKW98_012927</name>
</gene>
<comment type="similarity">
    <text evidence="2 6">Belongs to the plant self-incompatibility (S1) protein family.</text>
</comment>
<accession>A0AAD4SI36</accession>
<proteinExistence type="inferred from homology"/>
<dbReference type="GO" id="GO:0005576">
    <property type="term" value="C:extracellular region"/>
    <property type="evidence" value="ECO:0007669"/>
    <property type="project" value="UniProtKB-SubCell"/>
</dbReference>
<evidence type="ECO:0000313" key="7">
    <source>
        <dbReference type="EMBL" id="KAI3909190.1"/>
    </source>
</evidence>
<dbReference type="Proteomes" id="UP001202328">
    <property type="component" value="Unassembled WGS sequence"/>
</dbReference>
<keyword evidence="8" id="KW-1185">Reference proteome</keyword>
<dbReference type="EMBL" id="JAJJMB010010359">
    <property type="protein sequence ID" value="KAI3909190.1"/>
    <property type="molecule type" value="Genomic_DNA"/>
</dbReference>
<evidence type="ECO:0000256" key="1">
    <source>
        <dbReference type="ARBA" id="ARBA00004613"/>
    </source>
</evidence>
<evidence type="ECO:0000313" key="8">
    <source>
        <dbReference type="Proteomes" id="UP001202328"/>
    </source>
</evidence>
<dbReference type="GO" id="GO:0060320">
    <property type="term" value="P:rejection of self pollen"/>
    <property type="evidence" value="ECO:0007669"/>
    <property type="project" value="UniProtKB-KW"/>
</dbReference>
<dbReference type="PANTHER" id="PTHR31232:SF156">
    <property type="entry name" value="PLANT SELF-INCOMPATIBILITY PROTEIN S1 FAMILY-RELATED"/>
    <property type="match status" value="1"/>
</dbReference>
<keyword evidence="3 6" id="KW-0713">Self-incompatibility</keyword>
<evidence type="ECO:0000256" key="3">
    <source>
        <dbReference type="ARBA" id="ARBA00022471"/>
    </source>
</evidence>